<keyword evidence="2" id="KW-1185">Reference proteome</keyword>
<dbReference type="Gene3D" id="3.40.50.1010">
    <property type="entry name" value="5'-nuclease"/>
    <property type="match status" value="1"/>
</dbReference>
<dbReference type="Proteomes" id="UP000054166">
    <property type="component" value="Unassembled WGS sequence"/>
</dbReference>
<dbReference type="HOGENOM" id="CLU_3056096_0_0_1"/>
<dbReference type="AlphaFoldDB" id="A0A0C3B6V8"/>
<organism evidence="1 2">
    <name type="scientific">Piloderma croceum (strain F 1598)</name>
    <dbReference type="NCBI Taxonomy" id="765440"/>
    <lineage>
        <taxon>Eukaryota</taxon>
        <taxon>Fungi</taxon>
        <taxon>Dikarya</taxon>
        <taxon>Basidiomycota</taxon>
        <taxon>Agaricomycotina</taxon>
        <taxon>Agaricomycetes</taxon>
        <taxon>Agaricomycetidae</taxon>
        <taxon>Atheliales</taxon>
        <taxon>Atheliaceae</taxon>
        <taxon>Piloderma</taxon>
    </lineage>
</organism>
<reference evidence="1 2" key="1">
    <citation type="submission" date="2014-04" db="EMBL/GenBank/DDBJ databases">
        <authorList>
            <consortium name="DOE Joint Genome Institute"/>
            <person name="Kuo A."/>
            <person name="Tarkka M."/>
            <person name="Buscot F."/>
            <person name="Kohler A."/>
            <person name="Nagy L.G."/>
            <person name="Floudas D."/>
            <person name="Copeland A."/>
            <person name="Barry K.W."/>
            <person name="Cichocki N."/>
            <person name="Veneault-Fourrey C."/>
            <person name="LaButti K."/>
            <person name="Lindquist E.A."/>
            <person name="Lipzen A."/>
            <person name="Lundell T."/>
            <person name="Morin E."/>
            <person name="Murat C."/>
            <person name="Sun H."/>
            <person name="Tunlid A."/>
            <person name="Henrissat B."/>
            <person name="Grigoriev I.V."/>
            <person name="Hibbett D.S."/>
            <person name="Martin F."/>
            <person name="Nordberg H.P."/>
            <person name="Cantor M.N."/>
            <person name="Hua S.X."/>
        </authorList>
    </citation>
    <scope>NUCLEOTIDE SEQUENCE [LARGE SCALE GENOMIC DNA]</scope>
    <source>
        <strain evidence="1 2">F 1598</strain>
    </source>
</reference>
<feature type="non-terminal residue" evidence="1">
    <location>
        <position position="1"/>
    </location>
</feature>
<proteinExistence type="predicted"/>
<reference evidence="2" key="2">
    <citation type="submission" date="2015-01" db="EMBL/GenBank/DDBJ databases">
        <title>Evolutionary Origins and Diversification of the Mycorrhizal Mutualists.</title>
        <authorList>
            <consortium name="DOE Joint Genome Institute"/>
            <consortium name="Mycorrhizal Genomics Consortium"/>
            <person name="Kohler A."/>
            <person name="Kuo A."/>
            <person name="Nagy L.G."/>
            <person name="Floudas D."/>
            <person name="Copeland A."/>
            <person name="Barry K.W."/>
            <person name="Cichocki N."/>
            <person name="Veneault-Fourrey C."/>
            <person name="LaButti K."/>
            <person name="Lindquist E.A."/>
            <person name="Lipzen A."/>
            <person name="Lundell T."/>
            <person name="Morin E."/>
            <person name="Murat C."/>
            <person name="Riley R."/>
            <person name="Ohm R."/>
            <person name="Sun H."/>
            <person name="Tunlid A."/>
            <person name="Henrissat B."/>
            <person name="Grigoriev I.V."/>
            <person name="Hibbett D.S."/>
            <person name="Martin F."/>
        </authorList>
    </citation>
    <scope>NUCLEOTIDE SEQUENCE [LARGE SCALE GENOMIC DNA]</scope>
    <source>
        <strain evidence="2">F 1598</strain>
    </source>
</reference>
<protein>
    <submittedName>
        <fullName evidence="1">Uncharacterized protein</fullName>
    </submittedName>
</protein>
<feature type="non-terminal residue" evidence="1">
    <location>
        <position position="54"/>
    </location>
</feature>
<accession>A0A0C3B6V8</accession>
<evidence type="ECO:0000313" key="1">
    <source>
        <dbReference type="EMBL" id="KIM73057.1"/>
    </source>
</evidence>
<gene>
    <name evidence="1" type="ORF">PILCRDRAFT_26449</name>
</gene>
<dbReference type="InParanoid" id="A0A0C3B6V8"/>
<sequence>SHWLYADGTHHGKTINRELTALFLRCARLARMLVKPHLVFDSDKRPPIKRNKTV</sequence>
<dbReference type="EMBL" id="KN833094">
    <property type="protein sequence ID" value="KIM73057.1"/>
    <property type="molecule type" value="Genomic_DNA"/>
</dbReference>
<name>A0A0C3B6V8_PILCF</name>
<evidence type="ECO:0000313" key="2">
    <source>
        <dbReference type="Proteomes" id="UP000054166"/>
    </source>
</evidence>